<dbReference type="InterPro" id="IPR036640">
    <property type="entry name" value="ABC1_TM_sf"/>
</dbReference>
<evidence type="ECO:0000259" key="10">
    <source>
        <dbReference type="PROSITE" id="PS50893"/>
    </source>
</evidence>
<evidence type="ECO:0000256" key="8">
    <source>
        <dbReference type="SAM" id="MobiDB-lite"/>
    </source>
</evidence>
<comment type="subcellular location">
    <subcellularLocation>
        <location evidence="1">Membrane</location>
        <topology evidence="1">Multi-pass membrane protein</topology>
    </subcellularLocation>
</comment>
<evidence type="ECO:0000259" key="11">
    <source>
        <dbReference type="PROSITE" id="PS50929"/>
    </source>
</evidence>
<keyword evidence="5" id="KW-0067">ATP-binding</keyword>
<dbReference type="EMBL" id="CAACVG010010419">
    <property type="protein sequence ID" value="VEN55787.1"/>
    <property type="molecule type" value="Genomic_DNA"/>
</dbReference>
<keyword evidence="2" id="KW-0813">Transport</keyword>
<dbReference type="Pfam" id="PF00005">
    <property type="entry name" value="ABC_tran"/>
    <property type="match status" value="1"/>
</dbReference>
<feature type="domain" description="ABC transmembrane type-1" evidence="11">
    <location>
        <begin position="615"/>
        <end position="823"/>
    </location>
</feature>
<feature type="compositionally biased region" description="Low complexity" evidence="8">
    <location>
        <begin position="484"/>
        <end position="498"/>
    </location>
</feature>
<keyword evidence="3 9" id="KW-0812">Transmembrane</keyword>
<dbReference type="InterPro" id="IPR003593">
    <property type="entry name" value="AAA+_ATPase"/>
</dbReference>
<evidence type="ECO:0000313" key="13">
    <source>
        <dbReference type="Proteomes" id="UP000410492"/>
    </source>
</evidence>
<dbReference type="InterPro" id="IPR044726">
    <property type="entry name" value="ABCC_6TM_D2"/>
</dbReference>
<gene>
    <name evidence="12" type="ORF">CALMAC_LOCUS14870</name>
</gene>
<accession>A0A653D8V7</accession>
<evidence type="ECO:0000256" key="1">
    <source>
        <dbReference type="ARBA" id="ARBA00004141"/>
    </source>
</evidence>
<protein>
    <submittedName>
        <fullName evidence="12">Uncharacterized protein</fullName>
    </submittedName>
</protein>
<dbReference type="PROSITE" id="PS50893">
    <property type="entry name" value="ABC_TRANSPORTER_2"/>
    <property type="match status" value="1"/>
</dbReference>
<reference evidence="12 13" key="1">
    <citation type="submission" date="2019-01" db="EMBL/GenBank/DDBJ databases">
        <authorList>
            <person name="Sayadi A."/>
        </authorList>
    </citation>
    <scope>NUCLEOTIDE SEQUENCE [LARGE SCALE GENOMIC DNA]</scope>
</reference>
<feature type="transmembrane region" description="Helical" evidence="9">
    <location>
        <begin position="38"/>
        <end position="59"/>
    </location>
</feature>
<dbReference type="InterPro" id="IPR050173">
    <property type="entry name" value="ABC_transporter_C-like"/>
</dbReference>
<dbReference type="InterPro" id="IPR011527">
    <property type="entry name" value="ABC1_TM_dom"/>
</dbReference>
<dbReference type="InterPro" id="IPR027417">
    <property type="entry name" value="P-loop_NTPase"/>
</dbReference>
<dbReference type="Gene3D" id="3.40.50.300">
    <property type="entry name" value="P-loop containing nucleotide triphosphate hydrolases"/>
    <property type="match status" value="1"/>
</dbReference>
<feature type="transmembrane region" description="Helical" evidence="9">
    <location>
        <begin position="735"/>
        <end position="754"/>
    </location>
</feature>
<dbReference type="CDD" id="cd18579">
    <property type="entry name" value="ABC_6TM_ABCC_D1"/>
    <property type="match status" value="1"/>
</dbReference>
<dbReference type="GO" id="GO:0140359">
    <property type="term" value="F:ABC-type transporter activity"/>
    <property type="evidence" value="ECO:0007669"/>
    <property type="project" value="InterPro"/>
</dbReference>
<dbReference type="Gene3D" id="1.20.1560.10">
    <property type="entry name" value="ABC transporter type 1, transmembrane domain"/>
    <property type="match status" value="2"/>
</dbReference>
<feature type="transmembrane region" description="Helical" evidence="9">
    <location>
        <begin position="65"/>
        <end position="84"/>
    </location>
</feature>
<keyword evidence="13" id="KW-1185">Reference proteome</keyword>
<dbReference type="Proteomes" id="UP000410492">
    <property type="component" value="Unassembled WGS sequence"/>
</dbReference>
<evidence type="ECO:0000256" key="5">
    <source>
        <dbReference type="ARBA" id="ARBA00022840"/>
    </source>
</evidence>
<evidence type="ECO:0000256" key="6">
    <source>
        <dbReference type="ARBA" id="ARBA00022989"/>
    </source>
</evidence>
<dbReference type="PANTHER" id="PTHR24223">
    <property type="entry name" value="ATP-BINDING CASSETTE SUB-FAMILY C"/>
    <property type="match status" value="1"/>
</dbReference>
<dbReference type="InterPro" id="IPR044746">
    <property type="entry name" value="ABCC_6TM_D1"/>
</dbReference>
<dbReference type="InterPro" id="IPR003439">
    <property type="entry name" value="ABC_transporter-like_ATP-bd"/>
</dbReference>
<dbReference type="GO" id="GO:0016020">
    <property type="term" value="C:membrane"/>
    <property type="evidence" value="ECO:0007669"/>
    <property type="project" value="UniProtKB-SubCell"/>
</dbReference>
<dbReference type="SUPFAM" id="SSF52540">
    <property type="entry name" value="P-loop containing nucleoside triphosphate hydrolases"/>
    <property type="match status" value="1"/>
</dbReference>
<dbReference type="GO" id="GO:0005524">
    <property type="term" value="F:ATP binding"/>
    <property type="evidence" value="ECO:0007669"/>
    <property type="project" value="UniProtKB-KW"/>
</dbReference>
<dbReference type="Pfam" id="PF00664">
    <property type="entry name" value="ABC_membrane"/>
    <property type="match status" value="2"/>
</dbReference>
<keyword evidence="4" id="KW-0547">Nucleotide-binding</keyword>
<feature type="domain" description="ABC transporter" evidence="10">
    <location>
        <begin position="238"/>
        <end position="459"/>
    </location>
</feature>
<evidence type="ECO:0000256" key="9">
    <source>
        <dbReference type="SAM" id="Phobius"/>
    </source>
</evidence>
<dbReference type="OrthoDB" id="6500128at2759"/>
<dbReference type="PROSITE" id="PS00211">
    <property type="entry name" value="ABC_TRANSPORTER_1"/>
    <property type="match status" value="1"/>
</dbReference>
<dbReference type="PANTHER" id="PTHR24223:SF415">
    <property type="entry name" value="FI20190P1"/>
    <property type="match status" value="1"/>
</dbReference>
<name>A0A653D8V7_CALMS</name>
<feature type="non-terminal residue" evidence="12">
    <location>
        <position position="1"/>
    </location>
</feature>
<dbReference type="SMART" id="SM00382">
    <property type="entry name" value="AAA"/>
    <property type="match status" value="1"/>
</dbReference>
<dbReference type="AlphaFoldDB" id="A0A653D8V7"/>
<dbReference type="PROSITE" id="PS50929">
    <property type="entry name" value="ABC_TM1F"/>
    <property type="match status" value="2"/>
</dbReference>
<feature type="domain" description="ABC transmembrane type-1" evidence="11">
    <location>
        <begin position="1"/>
        <end position="192"/>
    </location>
</feature>
<dbReference type="CDD" id="cd18580">
    <property type="entry name" value="ABC_6TM_ABCC_D2"/>
    <property type="match status" value="1"/>
</dbReference>
<feature type="compositionally biased region" description="Basic and acidic residues" evidence="8">
    <location>
        <begin position="499"/>
        <end position="513"/>
    </location>
</feature>
<feature type="region of interest" description="Disordered" evidence="8">
    <location>
        <begin position="481"/>
        <end position="513"/>
    </location>
</feature>
<dbReference type="InterPro" id="IPR017871">
    <property type="entry name" value="ABC_transporter-like_CS"/>
</dbReference>
<evidence type="ECO:0000256" key="7">
    <source>
        <dbReference type="ARBA" id="ARBA00023136"/>
    </source>
</evidence>
<dbReference type="GO" id="GO:0016887">
    <property type="term" value="F:ATP hydrolysis activity"/>
    <property type="evidence" value="ECO:0007669"/>
    <property type="project" value="InterPro"/>
</dbReference>
<feature type="transmembrane region" description="Helical" evidence="9">
    <location>
        <begin position="707"/>
        <end position="729"/>
    </location>
</feature>
<dbReference type="CDD" id="cd03250">
    <property type="entry name" value="ABCC_MRP_domain1"/>
    <property type="match status" value="1"/>
</dbReference>
<organism evidence="12 13">
    <name type="scientific">Callosobruchus maculatus</name>
    <name type="common">Southern cowpea weevil</name>
    <name type="synonym">Pulse bruchid</name>
    <dbReference type="NCBI Taxonomy" id="64391"/>
    <lineage>
        <taxon>Eukaryota</taxon>
        <taxon>Metazoa</taxon>
        <taxon>Ecdysozoa</taxon>
        <taxon>Arthropoda</taxon>
        <taxon>Hexapoda</taxon>
        <taxon>Insecta</taxon>
        <taxon>Pterygota</taxon>
        <taxon>Neoptera</taxon>
        <taxon>Endopterygota</taxon>
        <taxon>Coleoptera</taxon>
        <taxon>Polyphaga</taxon>
        <taxon>Cucujiformia</taxon>
        <taxon>Chrysomeloidea</taxon>
        <taxon>Chrysomelidae</taxon>
        <taxon>Bruchinae</taxon>
        <taxon>Bruchini</taxon>
        <taxon>Callosobruchus</taxon>
    </lineage>
</organism>
<proteinExistence type="predicted"/>
<keyword evidence="7 9" id="KW-0472">Membrane</keyword>
<evidence type="ECO:0000256" key="3">
    <source>
        <dbReference type="ARBA" id="ARBA00022692"/>
    </source>
</evidence>
<sequence>HLFVQILKLSQNVLGRSTSAGQIINLLSNDLSRIDTMVTFMHVFWILPIQVAITCWLIWRQVGVSSLAGILAMVMFSIPVQGYLSKLMGKLRLKVAEKTDKRVKLMTEIVSGIQVIKMYTWEKPFEKLIHFIRKSEVRDLTKSSYLLGVYASSVVFLERLSLFATVVCYVLLGNGLTPDKVFSMAQLFNILQLSAAVHYPQAVTSASQSWVSMKRLQRFLALEEKDLPHTEKCREGVVSLNNISAAWIKGVTVLKNITLNLKPGTLCAIVGPVGSGKSSIIQVLLGELPPSSGTAKVGEGVSYASQQPWLFSATVRQNILFGQPYDRKMYKQVVKVCALRKDFKQFPYGDQTVVGDKGASLSGGQKARINLARAVYRKARIYLLDDPLSAVDAPVGKHLFNECIYRYLKGTLRILVTHQLQYIMKADVVVVINKGEIEATGTYNELSSNNLDFSKLLKHQEPQNEEVDEVAVLHGSLGVRDSTRSSTRSTASTLSATSDIHKTTHTDESEAETVSHRAEFPLKQYVNACDNNCLILGLMFVLIMSQALCSGADYWAAFWTTQDQIRHSSSTTPLQHEEPNNETLYIHNIHSGDLPQYTYHVSEETSNISQFAAPSVIYDDFLYKNQSYHLFKTDIAISIYGSLILLIVLSTIARSLTFYKMCMLSSINLHRRMFTSLLKAPIRFFNTNPSGRILNRFSKDMGAVDELLSTSLVMTVQVMLVMTGVLVNVCIANHYASIAVVILGCAIIKIYKVFITTAKDLKHLEGTTKSPVFTHVNSTISGLVTIRTCKIENILIQQFANHQDVNTSSWWLIGALQQALGYG</sequence>
<evidence type="ECO:0000256" key="4">
    <source>
        <dbReference type="ARBA" id="ARBA00022741"/>
    </source>
</evidence>
<evidence type="ECO:0000313" key="12">
    <source>
        <dbReference type="EMBL" id="VEN55787.1"/>
    </source>
</evidence>
<dbReference type="SUPFAM" id="SSF90123">
    <property type="entry name" value="ABC transporter transmembrane region"/>
    <property type="match status" value="2"/>
</dbReference>
<feature type="transmembrane region" description="Helical" evidence="9">
    <location>
        <begin position="635"/>
        <end position="653"/>
    </location>
</feature>
<keyword evidence="6 9" id="KW-1133">Transmembrane helix</keyword>
<dbReference type="FunFam" id="3.40.50.300:FF:000482">
    <property type="entry name" value="Multidrug resistance-associated protein member 4"/>
    <property type="match status" value="1"/>
</dbReference>
<evidence type="ECO:0000256" key="2">
    <source>
        <dbReference type="ARBA" id="ARBA00022448"/>
    </source>
</evidence>